<proteinExistence type="predicted"/>
<accession>A0AA38U9V9</accession>
<reference evidence="1" key="1">
    <citation type="submission" date="2023-03" db="EMBL/GenBank/DDBJ databases">
        <title>Chromosome-scale reference genome and RAD-based genetic map of yellow starthistle (Centaurea solstitialis) reveal putative structural variation and QTLs associated with invader traits.</title>
        <authorList>
            <person name="Reatini B."/>
            <person name="Cang F.A."/>
            <person name="Jiang Q."/>
            <person name="Mckibben M.T.W."/>
            <person name="Barker M.S."/>
            <person name="Rieseberg L.H."/>
            <person name="Dlugosch K.M."/>
        </authorList>
    </citation>
    <scope>NUCLEOTIDE SEQUENCE</scope>
    <source>
        <strain evidence="1">CAN-66</strain>
        <tissue evidence="1">Leaf</tissue>
    </source>
</reference>
<dbReference type="EMBL" id="JARYMX010000001">
    <property type="protein sequence ID" value="KAJ9565373.1"/>
    <property type="molecule type" value="Genomic_DNA"/>
</dbReference>
<dbReference type="AlphaFoldDB" id="A0AA38U9V9"/>
<gene>
    <name evidence="1" type="ORF">OSB04_001339</name>
</gene>
<dbReference type="Proteomes" id="UP001172457">
    <property type="component" value="Chromosome 1"/>
</dbReference>
<keyword evidence="2" id="KW-1185">Reference proteome</keyword>
<name>A0AA38U9V9_9ASTR</name>
<protein>
    <submittedName>
        <fullName evidence="1">Uncharacterized protein</fullName>
    </submittedName>
</protein>
<evidence type="ECO:0000313" key="1">
    <source>
        <dbReference type="EMBL" id="KAJ9565373.1"/>
    </source>
</evidence>
<organism evidence="1 2">
    <name type="scientific">Centaurea solstitialis</name>
    <name type="common">yellow star-thistle</name>
    <dbReference type="NCBI Taxonomy" id="347529"/>
    <lineage>
        <taxon>Eukaryota</taxon>
        <taxon>Viridiplantae</taxon>
        <taxon>Streptophyta</taxon>
        <taxon>Embryophyta</taxon>
        <taxon>Tracheophyta</taxon>
        <taxon>Spermatophyta</taxon>
        <taxon>Magnoliopsida</taxon>
        <taxon>eudicotyledons</taxon>
        <taxon>Gunneridae</taxon>
        <taxon>Pentapetalae</taxon>
        <taxon>asterids</taxon>
        <taxon>campanulids</taxon>
        <taxon>Asterales</taxon>
        <taxon>Asteraceae</taxon>
        <taxon>Carduoideae</taxon>
        <taxon>Cardueae</taxon>
        <taxon>Centaureinae</taxon>
        <taxon>Centaurea</taxon>
    </lineage>
</organism>
<evidence type="ECO:0000313" key="2">
    <source>
        <dbReference type="Proteomes" id="UP001172457"/>
    </source>
</evidence>
<comment type="caution">
    <text evidence="1">The sequence shown here is derived from an EMBL/GenBank/DDBJ whole genome shotgun (WGS) entry which is preliminary data.</text>
</comment>
<sequence length="116" mass="13405">MTKFDISVSSEHGTRSILPYSRQVLIECNWSRVKPFTLQTLLSLAITSNQPLQHNNAFLHSSFFLNKRFQLISILILNLISIDEFVNPMDDLVVDDEACNNQGFKKRTYSNLIVDW</sequence>